<keyword evidence="5" id="KW-1185">Reference proteome</keyword>
<keyword evidence="3" id="KW-1133">Transmembrane helix</keyword>
<evidence type="ECO:0000313" key="4">
    <source>
        <dbReference type="EMBL" id="QDS78208.1"/>
    </source>
</evidence>
<feature type="compositionally biased region" description="Basic and acidic residues" evidence="2">
    <location>
        <begin position="476"/>
        <end position="488"/>
    </location>
</feature>
<feature type="compositionally biased region" description="Basic and acidic residues" evidence="2">
    <location>
        <begin position="449"/>
        <end position="463"/>
    </location>
</feature>
<feature type="coiled-coil region" evidence="1">
    <location>
        <begin position="814"/>
        <end position="922"/>
    </location>
</feature>
<dbReference type="GO" id="GO:0030705">
    <property type="term" value="P:cytoskeleton-dependent intracellular transport"/>
    <property type="evidence" value="ECO:0007669"/>
    <property type="project" value="TreeGrafter"/>
</dbReference>
<dbReference type="GO" id="GO:0005737">
    <property type="term" value="C:cytoplasm"/>
    <property type="evidence" value="ECO:0007669"/>
    <property type="project" value="TreeGrafter"/>
</dbReference>
<evidence type="ECO:0000256" key="2">
    <source>
        <dbReference type="SAM" id="MobiDB-lite"/>
    </source>
</evidence>
<sequence>MLVWLQRPICGMLTTLDLSQCFPLPASKTSPQVVKTFWITTSHNFILVASLLVLLYCPVLFTIYYYIPKSLSKCHEAKNAAASQVVTEDWMSTQLEGMDTNEAIDGLKNYVKNFCNIAQDAHDTVGGHCISVTNFRAYIDDLNKAIESSDQLVHESTLADFRADVQNIIRNMQDAYFRALDYKRVCTDVKDHLHETRATFDALILECKTLQDKVDNGLVLPPGSRDGTQITPSLIFDRVDALHKRHDNDIIVLTNHLKAIDDRLQGGQAMSNIITQNATTLKNEYATHKESTQSSGLLEVKEDFQQTRELLGQKNGNVIVHVDQENNFKDVSVTDMTAVLTLLQLSNNDIGKVNLDSTSRMLVPISARSLAYGDAGMLSNNEVETITTFTLVDIPQRVLDRNTQLQHIRPRPVEQVQPSKHQSALTTKYITRQEEYATKVEANVASVWHGERQSSKRNVKDLEDGANNRQGNSEFQRSKDEANKRQGNPEDAPIETLRDEYPKMSLREFESIFHHLKKIANSETIGISRLDQSKSRVEARSRIFATLQDRMTAASPAYYGHPDVKGSSISTPDIEIFSGISNDLDRIANRPEPKIELYEDPEGPIFEFPPSPNFSRKDPTEVLAIVSKGIPGFPIALHSWIKASLKSPNFDRDPDSGLVFSCDNGHYLWWIAEAFLSMKEFTDAQRAQGKKLKTLNHELQREIESINQKLDLDRKLALQAQGEKLGILNLELQREIENIDQELDLDRKLLLMADRFMRSIQPTSNSKDKQDSFRMENESDIDAATLETVAHFVLGLHKTRVDWEHEKAELKKCLSEQGERNSASEQKIDELKKAHAELEHKNAQLSTSCAELKQKNAQLSTSCAKFEQQNARLSTSIGVTPLHWANKIQEYIDENASLKKYCDKMEDENTELSDKVAELSDKVEHDNTELKERLAKVISTAEIDRAAFEHETDGLKQTYAKSKHKNNELEKSLSEQCERSLDLEQEIVGLKKSCAAKLEDKNIELSELNLHLSKAHSTAEIDREASKQEIDGLKKTCAKLKYENEALSNFCSEQCEQVL</sequence>
<reference evidence="4 5" key="1">
    <citation type="submission" date="2019-07" db="EMBL/GenBank/DDBJ databases">
        <title>Finished genome of Venturia effusa.</title>
        <authorList>
            <person name="Young C.A."/>
            <person name="Cox M.P."/>
            <person name="Ganley A.R.D."/>
            <person name="David W.J."/>
        </authorList>
    </citation>
    <scope>NUCLEOTIDE SEQUENCE [LARGE SCALE GENOMIC DNA]</scope>
    <source>
        <strain evidence="5">albino</strain>
    </source>
</reference>
<name>A0A517LRD2_9PEZI</name>
<evidence type="ECO:0000313" key="5">
    <source>
        <dbReference type="Proteomes" id="UP000316270"/>
    </source>
</evidence>
<keyword evidence="3" id="KW-0812">Transmembrane</keyword>
<dbReference type="GO" id="GO:0031122">
    <property type="term" value="P:cytoplasmic microtubule organization"/>
    <property type="evidence" value="ECO:0007669"/>
    <property type="project" value="TreeGrafter"/>
</dbReference>
<keyword evidence="3" id="KW-0472">Membrane</keyword>
<dbReference type="GO" id="GO:0008017">
    <property type="term" value="F:microtubule binding"/>
    <property type="evidence" value="ECO:0007669"/>
    <property type="project" value="TreeGrafter"/>
</dbReference>
<keyword evidence="1" id="KW-0175">Coiled coil</keyword>
<feature type="transmembrane region" description="Helical" evidence="3">
    <location>
        <begin position="45"/>
        <end position="67"/>
    </location>
</feature>
<dbReference type="GO" id="GO:0005815">
    <property type="term" value="C:microtubule organizing center"/>
    <property type="evidence" value="ECO:0007669"/>
    <property type="project" value="TreeGrafter"/>
</dbReference>
<dbReference type="PANTHER" id="PTHR18947:SF28">
    <property type="entry name" value="GIRDIN, ISOFORM A"/>
    <property type="match status" value="1"/>
</dbReference>
<dbReference type="GO" id="GO:0051959">
    <property type="term" value="F:dynein light intermediate chain binding"/>
    <property type="evidence" value="ECO:0007669"/>
    <property type="project" value="TreeGrafter"/>
</dbReference>
<dbReference type="AlphaFoldDB" id="A0A517LRD2"/>
<evidence type="ECO:0000256" key="3">
    <source>
        <dbReference type="SAM" id="Phobius"/>
    </source>
</evidence>
<dbReference type="Gene3D" id="1.20.5.170">
    <property type="match status" value="1"/>
</dbReference>
<evidence type="ECO:0000256" key="1">
    <source>
        <dbReference type="SAM" id="Coils"/>
    </source>
</evidence>
<dbReference type="Proteomes" id="UP000316270">
    <property type="component" value="Chromosome 20"/>
</dbReference>
<dbReference type="EMBL" id="CP042204">
    <property type="protein sequence ID" value="QDS78208.1"/>
    <property type="molecule type" value="Genomic_DNA"/>
</dbReference>
<gene>
    <name evidence="4" type="ORF">FKW77_000680</name>
</gene>
<feature type="region of interest" description="Disordered" evidence="2">
    <location>
        <begin position="448"/>
        <end position="497"/>
    </location>
</feature>
<organism evidence="4 5">
    <name type="scientific">Venturia effusa</name>
    <dbReference type="NCBI Taxonomy" id="50376"/>
    <lineage>
        <taxon>Eukaryota</taxon>
        <taxon>Fungi</taxon>
        <taxon>Dikarya</taxon>
        <taxon>Ascomycota</taxon>
        <taxon>Pezizomycotina</taxon>
        <taxon>Dothideomycetes</taxon>
        <taxon>Pleosporomycetidae</taxon>
        <taxon>Venturiales</taxon>
        <taxon>Venturiaceae</taxon>
        <taxon>Venturia</taxon>
    </lineage>
</organism>
<accession>A0A517LRD2</accession>
<protein>
    <submittedName>
        <fullName evidence="4">Uncharacterized protein</fullName>
    </submittedName>
</protein>
<dbReference type="PANTHER" id="PTHR18947">
    <property type="entry name" value="HOOK PROTEINS"/>
    <property type="match status" value="1"/>
</dbReference>
<proteinExistence type="predicted"/>
<feature type="coiled-coil region" evidence="1">
    <location>
        <begin position="689"/>
        <end position="749"/>
    </location>
</feature>